<dbReference type="EMBL" id="BBNS01000024">
    <property type="protein sequence ID" value="GAL72432.1"/>
    <property type="molecule type" value="Genomic_DNA"/>
</dbReference>
<dbReference type="Proteomes" id="UP000029641">
    <property type="component" value="Unassembled WGS sequence"/>
</dbReference>
<protein>
    <submittedName>
        <fullName evidence="3">Uncharacterized protein</fullName>
    </submittedName>
</protein>
<organism evidence="3 5">
    <name type="scientific">Jejuia pallidilutea</name>
    <dbReference type="NCBI Taxonomy" id="504487"/>
    <lineage>
        <taxon>Bacteria</taxon>
        <taxon>Pseudomonadati</taxon>
        <taxon>Bacteroidota</taxon>
        <taxon>Flavobacteriia</taxon>
        <taxon>Flavobacteriales</taxon>
        <taxon>Flavobacteriaceae</taxon>
        <taxon>Jejuia</taxon>
    </lineage>
</organism>
<name>A0A090WYI5_9FLAO</name>
<reference evidence="4 5" key="1">
    <citation type="journal article" date="2014" name="Genome Announc.">
        <title>Draft Genome Sequence of Marine Flavobacterium Jejuia pallidilutea Strain 11shimoA1 and Pigmentation Mutants.</title>
        <authorList>
            <person name="Takatani N."/>
            <person name="Nakanishi M."/>
            <person name="Meirelles P."/>
            <person name="Mino S."/>
            <person name="Suda W."/>
            <person name="Oshima K."/>
            <person name="Hattori M."/>
            <person name="Ohkuma M."/>
            <person name="Hosokawa M."/>
            <person name="Miyashita K."/>
            <person name="Thompson F.L."/>
            <person name="Niwa A."/>
            <person name="Sawabe T."/>
            <person name="Sawabe T."/>
        </authorList>
    </citation>
    <scope>NUCLEOTIDE SEQUENCE [LARGE SCALE GENOMIC DNA]</scope>
    <source>
        <strain evidence="2 4">JCM 19301</strain>
        <strain evidence="3">JCM 19302</strain>
        <strain evidence="5">JCM19302</strain>
    </source>
</reference>
<proteinExistence type="predicted"/>
<evidence type="ECO:0000313" key="2">
    <source>
        <dbReference type="EMBL" id="GAL65671.1"/>
    </source>
</evidence>
<evidence type="ECO:0000256" key="1">
    <source>
        <dbReference type="SAM" id="Phobius"/>
    </source>
</evidence>
<evidence type="ECO:0000313" key="5">
    <source>
        <dbReference type="Proteomes" id="UP000029646"/>
    </source>
</evidence>
<evidence type="ECO:0000313" key="3">
    <source>
        <dbReference type="EMBL" id="GAL72432.1"/>
    </source>
</evidence>
<keyword evidence="1" id="KW-0812">Transmembrane</keyword>
<sequence length="41" mass="4723">MKVEATSVFTYNKYKKSAAIATLLSFVIYLLVNRLFTKVFC</sequence>
<keyword evidence="1" id="KW-1133">Transmembrane helix</keyword>
<dbReference type="AlphaFoldDB" id="A0A090WYI5"/>
<keyword evidence="1" id="KW-0472">Membrane</keyword>
<comment type="caution">
    <text evidence="3">The sequence shown here is derived from an EMBL/GenBank/DDBJ whole genome shotgun (WGS) entry which is preliminary data.</text>
</comment>
<dbReference type="EMBL" id="BBNR01000002">
    <property type="protein sequence ID" value="GAL65671.1"/>
    <property type="molecule type" value="Genomic_DNA"/>
</dbReference>
<evidence type="ECO:0000313" key="4">
    <source>
        <dbReference type="Proteomes" id="UP000029641"/>
    </source>
</evidence>
<gene>
    <name evidence="2" type="ORF">JCM19301_3356</name>
    <name evidence="3" type="ORF">JCM19302_1194</name>
</gene>
<feature type="transmembrane region" description="Helical" evidence="1">
    <location>
        <begin position="18"/>
        <end position="36"/>
    </location>
</feature>
<dbReference type="Proteomes" id="UP000029646">
    <property type="component" value="Unassembled WGS sequence"/>
</dbReference>
<accession>A0A090WYI5</accession>